<dbReference type="InParanoid" id="H2XQ32"/>
<evidence type="ECO:0000259" key="7">
    <source>
        <dbReference type="PROSITE" id="PS50929"/>
    </source>
</evidence>
<dbReference type="PANTHER" id="PTHR43394">
    <property type="entry name" value="ATP-DEPENDENT PERMEASE MDL1, MITOCHONDRIAL"/>
    <property type="match status" value="1"/>
</dbReference>
<keyword evidence="2 6" id="KW-0812">Transmembrane</keyword>
<dbReference type="GO" id="GO:0042626">
    <property type="term" value="F:ATPase-coupled transmembrane transporter activity"/>
    <property type="evidence" value="ECO:0000318"/>
    <property type="project" value="GO_Central"/>
</dbReference>
<dbReference type="STRING" id="7719.ENSCINP00000031766"/>
<feature type="transmembrane region" description="Helical" evidence="6">
    <location>
        <begin position="118"/>
        <end position="141"/>
    </location>
</feature>
<dbReference type="InterPro" id="IPR003439">
    <property type="entry name" value="ABC_transporter-like_ATP-bd"/>
</dbReference>
<keyword evidence="3" id="KW-0653">Protein transport</keyword>
<evidence type="ECO:0000256" key="4">
    <source>
        <dbReference type="ARBA" id="ARBA00022989"/>
    </source>
</evidence>
<evidence type="ECO:0000256" key="1">
    <source>
        <dbReference type="ARBA" id="ARBA00004141"/>
    </source>
</evidence>
<dbReference type="Proteomes" id="UP000008144">
    <property type="component" value="Chromosome 12"/>
</dbReference>
<feature type="transmembrane region" description="Helical" evidence="6">
    <location>
        <begin position="231"/>
        <end position="256"/>
    </location>
</feature>
<dbReference type="SUPFAM" id="SSF90123">
    <property type="entry name" value="ABC transporter transmembrane region"/>
    <property type="match status" value="1"/>
</dbReference>
<sequence length="641" mass="71807">MVQSRTVLLLYPFLSLLDFFATAIILAHGNNWNLLLKSAQHYSFASSFVDFWIFPVIKTSFIIGASIGILKNPEHGPKNCKKTEWLVVTVACVNLYFACIKMLVFSHDTSFVVGPNLSWFWVLFAWSNLGALIFLIQWHFLSNLKLSPSRQINVEAPENEKQSLLGNSHEVASRATIGKMMSYSLPDWPLLLLGSIFLVGAAVGQIFLPLYVGRVISAIVQPDRQTQFTSIIFEMALIGIGVSICAGLRAGCLMYYMQRLNIRIRNSLFKSILHQEIGFFDEVRTGDITSRLTSDTTTMSDTIGLNFNIFIRSMIKGVGVCIFMFALSWRLSVITFMGLPMIFAVSKVYGSYYKKTQKQVQDRFAKANEVAQEVCSSMQTVRSFANENGEIAQYKIRLLDVLKVQFKQAASYSVYVWCSQVFEQFLMVFTLWYGGQLLISGTLTSAHFIAFILYQEELGECFSEIGDVYTEGMMQALGAAEKVFELIGRKPRLSLEDGTEQPTYIEGRISFKNVSFAYPSRPEQPVLENISFEVNPGEVVALVGPSGGGKSSCVKLMQRFYEPTSGSVLLDGMSVSSFKHQFLHEQISLVGQEPVLYARSIKENIIYGLSSDHYTEQSVLDASKLANAHSFVIALPDSYQT</sequence>
<comment type="subcellular location">
    <subcellularLocation>
        <location evidence="1">Membrane</location>
        <topology evidence="1">Multi-pass membrane protein</topology>
    </subcellularLocation>
</comment>
<dbReference type="GeneTree" id="ENSGT00940000155431"/>
<dbReference type="HOGENOM" id="CLU_000604_84_3_1"/>
<evidence type="ECO:0000256" key="2">
    <source>
        <dbReference type="ARBA" id="ARBA00022692"/>
    </source>
</evidence>
<dbReference type="InterPro" id="IPR027417">
    <property type="entry name" value="P-loop_NTPase"/>
</dbReference>
<protein>
    <recommendedName>
        <fullName evidence="7">ABC transmembrane type-1 domain-containing protein</fullName>
    </recommendedName>
</protein>
<dbReference type="GO" id="GO:0140359">
    <property type="term" value="F:ABC-type transporter activity"/>
    <property type="evidence" value="ECO:0007669"/>
    <property type="project" value="InterPro"/>
</dbReference>
<dbReference type="GO" id="GO:0015031">
    <property type="term" value="P:protein transport"/>
    <property type="evidence" value="ECO:0007669"/>
    <property type="project" value="UniProtKB-KW"/>
</dbReference>
<dbReference type="FunFam" id="1.20.1560.10:FF:000031">
    <property type="entry name" value="ATP-binding cassette sub-family B member 9"/>
    <property type="match status" value="1"/>
</dbReference>
<dbReference type="FunFam" id="3.40.50.300:FF:002694">
    <property type="entry name" value="HAlF transporter (PGP related)"/>
    <property type="match status" value="1"/>
</dbReference>
<reference evidence="8" key="3">
    <citation type="submission" date="2025-08" db="UniProtKB">
        <authorList>
            <consortium name="Ensembl"/>
        </authorList>
    </citation>
    <scope>IDENTIFICATION</scope>
</reference>
<reference evidence="8" key="2">
    <citation type="journal article" date="2008" name="Genome Biol.">
        <title>Improved genome assembly and evidence-based global gene model set for the chordate Ciona intestinalis: new insight into intron and operon populations.</title>
        <authorList>
            <person name="Satou Y."/>
            <person name="Mineta K."/>
            <person name="Ogasawara M."/>
            <person name="Sasakura Y."/>
            <person name="Shoguchi E."/>
            <person name="Ueno K."/>
            <person name="Yamada L."/>
            <person name="Matsumoto J."/>
            <person name="Wasserscheid J."/>
            <person name="Dewar K."/>
            <person name="Wiley G.B."/>
            <person name="Macmil S.L."/>
            <person name="Roe B.A."/>
            <person name="Zeller R.W."/>
            <person name="Hastings K.E."/>
            <person name="Lemaire P."/>
            <person name="Lindquist E."/>
            <person name="Endo T."/>
            <person name="Hotta K."/>
            <person name="Inaba K."/>
        </authorList>
    </citation>
    <scope>NUCLEOTIDE SEQUENCE [LARGE SCALE GENOMIC DNA]</scope>
    <source>
        <strain evidence="8">wild type</strain>
    </source>
</reference>
<reference evidence="9" key="1">
    <citation type="journal article" date="2002" name="Science">
        <title>The draft genome of Ciona intestinalis: insights into chordate and vertebrate origins.</title>
        <authorList>
            <person name="Dehal P."/>
            <person name="Satou Y."/>
            <person name="Campbell R.K."/>
            <person name="Chapman J."/>
            <person name="Degnan B."/>
            <person name="De Tomaso A."/>
            <person name="Davidson B."/>
            <person name="Di Gregorio A."/>
            <person name="Gelpke M."/>
            <person name="Goodstein D.M."/>
            <person name="Harafuji N."/>
            <person name="Hastings K.E."/>
            <person name="Ho I."/>
            <person name="Hotta K."/>
            <person name="Huang W."/>
            <person name="Kawashima T."/>
            <person name="Lemaire P."/>
            <person name="Martinez D."/>
            <person name="Meinertzhagen I.A."/>
            <person name="Necula S."/>
            <person name="Nonaka M."/>
            <person name="Putnam N."/>
            <person name="Rash S."/>
            <person name="Saiga H."/>
            <person name="Satake M."/>
            <person name="Terry A."/>
            <person name="Yamada L."/>
            <person name="Wang H.G."/>
            <person name="Awazu S."/>
            <person name="Azumi K."/>
            <person name="Boore J."/>
            <person name="Branno M."/>
            <person name="Chin-Bow S."/>
            <person name="DeSantis R."/>
            <person name="Doyle S."/>
            <person name="Francino P."/>
            <person name="Keys D.N."/>
            <person name="Haga S."/>
            <person name="Hayashi H."/>
            <person name="Hino K."/>
            <person name="Imai K.S."/>
            <person name="Inaba K."/>
            <person name="Kano S."/>
            <person name="Kobayashi K."/>
            <person name="Kobayashi M."/>
            <person name="Lee B.I."/>
            <person name="Makabe K.W."/>
            <person name="Manohar C."/>
            <person name="Matassi G."/>
            <person name="Medina M."/>
            <person name="Mochizuki Y."/>
            <person name="Mount S."/>
            <person name="Morishita T."/>
            <person name="Miura S."/>
            <person name="Nakayama A."/>
            <person name="Nishizaka S."/>
            <person name="Nomoto H."/>
            <person name="Ohta F."/>
            <person name="Oishi K."/>
            <person name="Rigoutsos I."/>
            <person name="Sano M."/>
            <person name="Sasaki A."/>
            <person name="Sasakura Y."/>
            <person name="Shoguchi E."/>
            <person name="Shin-i T."/>
            <person name="Spagnuolo A."/>
            <person name="Stainier D."/>
            <person name="Suzuki M.M."/>
            <person name="Tassy O."/>
            <person name="Takatori N."/>
            <person name="Tokuoka M."/>
            <person name="Yagi K."/>
            <person name="Yoshizaki F."/>
            <person name="Wada S."/>
            <person name="Zhang C."/>
            <person name="Hyatt P.D."/>
            <person name="Larimer F."/>
            <person name="Detter C."/>
            <person name="Doggett N."/>
            <person name="Glavina T."/>
            <person name="Hawkins T."/>
            <person name="Richardson P."/>
            <person name="Lucas S."/>
            <person name="Kohara Y."/>
            <person name="Levine M."/>
            <person name="Satoh N."/>
            <person name="Rokhsar D.S."/>
        </authorList>
    </citation>
    <scope>NUCLEOTIDE SEQUENCE [LARGE SCALE GENOMIC DNA]</scope>
</reference>
<dbReference type="OMA" id="EQLGNHK"/>
<feature type="transmembrane region" description="Helical" evidence="6">
    <location>
        <begin position="333"/>
        <end position="353"/>
    </location>
</feature>
<feature type="domain" description="ABC transmembrane type-1" evidence="7">
    <location>
        <begin position="192"/>
        <end position="474"/>
    </location>
</feature>
<dbReference type="PANTHER" id="PTHR43394:SF19">
    <property type="entry name" value="ABC TRANSPORTER B FAMILY"/>
    <property type="match status" value="1"/>
</dbReference>
<dbReference type="GO" id="GO:0016887">
    <property type="term" value="F:ATP hydrolysis activity"/>
    <property type="evidence" value="ECO:0007669"/>
    <property type="project" value="InterPro"/>
</dbReference>
<evidence type="ECO:0000313" key="8">
    <source>
        <dbReference type="Ensembl" id="ENSCINP00000031766.1"/>
    </source>
</evidence>
<dbReference type="GO" id="GO:0055085">
    <property type="term" value="P:transmembrane transport"/>
    <property type="evidence" value="ECO:0000318"/>
    <property type="project" value="GO_Central"/>
</dbReference>
<feature type="transmembrane region" description="Helical" evidence="6">
    <location>
        <begin position="51"/>
        <end position="73"/>
    </location>
</feature>
<keyword evidence="3" id="KW-0813">Transport</keyword>
<keyword evidence="9" id="KW-1185">Reference proteome</keyword>
<dbReference type="AlphaFoldDB" id="H2XQ32"/>
<accession>H2XQ32</accession>
<dbReference type="Gene3D" id="3.40.50.300">
    <property type="entry name" value="P-loop containing nucleotide triphosphate hydrolases"/>
    <property type="match status" value="1"/>
</dbReference>
<dbReference type="Pfam" id="PF00005">
    <property type="entry name" value="ABC_tran"/>
    <property type="match status" value="1"/>
</dbReference>
<feature type="transmembrane region" description="Helical" evidence="6">
    <location>
        <begin position="190"/>
        <end position="211"/>
    </location>
</feature>
<reference evidence="8" key="4">
    <citation type="submission" date="2025-09" db="UniProtKB">
        <authorList>
            <consortium name="Ensembl"/>
        </authorList>
    </citation>
    <scope>IDENTIFICATION</scope>
</reference>
<keyword evidence="5 6" id="KW-0472">Membrane</keyword>
<dbReference type="Ensembl" id="ENSCINT00000037315.1">
    <property type="protein sequence ID" value="ENSCINP00000031766.1"/>
    <property type="gene ID" value="ENSCING00000018443.1"/>
</dbReference>
<feature type="transmembrane region" description="Helical" evidence="6">
    <location>
        <begin position="431"/>
        <end position="454"/>
    </location>
</feature>
<evidence type="ECO:0000313" key="9">
    <source>
        <dbReference type="Proteomes" id="UP000008144"/>
    </source>
</evidence>
<dbReference type="SUPFAM" id="SSF52540">
    <property type="entry name" value="P-loop containing nucleoside triphosphate hydrolases"/>
    <property type="match status" value="1"/>
</dbReference>
<evidence type="ECO:0000256" key="5">
    <source>
        <dbReference type="ARBA" id="ARBA00023136"/>
    </source>
</evidence>
<evidence type="ECO:0000256" key="6">
    <source>
        <dbReference type="SAM" id="Phobius"/>
    </source>
</evidence>
<dbReference type="GO" id="GO:0016020">
    <property type="term" value="C:membrane"/>
    <property type="evidence" value="ECO:0000318"/>
    <property type="project" value="GO_Central"/>
</dbReference>
<dbReference type="FunCoup" id="H2XQ32">
    <property type="interactions" value="1"/>
</dbReference>
<dbReference type="Pfam" id="PF00664">
    <property type="entry name" value="ABC_membrane"/>
    <property type="match status" value="1"/>
</dbReference>
<dbReference type="InterPro" id="IPR036640">
    <property type="entry name" value="ABC1_TM_sf"/>
</dbReference>
<dbReference type="EMBL" id="EAAA01000983">
    <property type="status" value="NOT_ANNOTATED_CDS"/>
    <property type="molecule type" value="Genomic_DNA"/>
</dbReference>
<evidence type="ECO:0000256" key="3">
    <source>
        <dbReference type="ARBA" id="ARBA00022927"/>
    </source>
</evidence>
<dbReference type="InterPro" id="IPR011527">
    <property type="entry name" value="ABC1_TM_dom"/>
</dbReference>
<feature type="transmembrane region" description="Helical" evidence="6">
    <location>
        <begin position="309"/>
        <end position="327"/>
    </location>
</feature>
<keyword evidence="4 6" id="KW-1133">Transmembrane helix</keyword>
<dbReference type="InterPro" id="IPR039421">
    <property type="entry name" value="Type_1_exporter"/>
</dbReference>
<dbReference type="GO" id="GO:0005524">
    <property type="term" value="F:ATP binding"/>
    <property type="evidence" value="ECO:0007669"/>
    <property type="project" value="InterPro"/>
</dbReference>
<proteinExistence type="predicted"/>
<dbReference type="Gene3D" id="1.20.1560.10">
    <property type="entry name" value="ABC transporter type 1, transmembrane domain"/>
    <property type="match status" value="1"/>
</dbReference>
<dbReference type="PROSITE" id="PS50929">
    <property type="entry name" value="ABC_TM1F"/>
    <property type="match status" value="1"/>
</dbReference>
<organism evidence="8 9">
    <name type="scientific">Ciona intestinalis</name>
    <name type="common">Transparent sea squirt</name>
    <name type="synonym">Ascidia intestinalis</name>
    <dbReference type="NCBI Taxonomy" id="7719"/>
    <lineage>
        <taxon>Eukaryota</taxon>
        <taxon>Metazoa</taxon>
        <taxon>Chordata</taxon>
        <taxon>Tunicata</taxon>
        <taxon>Ascidiacea</taxon>
        <taxon>Phlebobranchia</taxon>
        <taxon>Cionidae</taxon>
        <taxon>Ciona</taxon>
    </lineage>
</organism>
<name>H2XQ32_CIOIN</name>
<feature type="transmembrane region" description="Helical" evidence="6">
    <location>
        <begin position="85"/>
        <end position="106"/>
    </location>
</feature>